<dbReference type="Pfam" id="PF01590">
    <property type="entry name" value="GAF"/>
    <property type="match status" value="1"/>
</dbReference>
<dbReference type="NCBIfam" id="TIGR00229">
    <property type="entry name" value="sensory_box"/>
    <property type="match status" value="1"/>
</dbReference>
<evidence type="ECO:0000259" key="12">
    <source>
        <dbReference type="PROSITE" id="PS50113"/>
    </source>
</evidence>
<dbReference type="InterPro" id="IPR036097">
    <property type="entry name" value="HisK_dim/P_sf"/>
</dbReference>
<dbReference type="InterPro" id="IPR004358">
    <property type="entry name" value="Sig_transdc_His_kin-like_C"/>
</dbReference>
<dbReference type="PANTHER" id="PTHR43711:SF31">
    <property type="entry name" value="HISTIDINE KINASE"/>
    <property type="match status" value="1"/>
</dbReference>
<keyword evidence="14" id="KW-1185">Reference proteome</keyword>
<dbReference type="CDD" id="cd00082">
    <property type="entry name" value="HisKA"/>
    <property type="match status" value="1"/>
</dbReference>
<dbReference type="PANTHER" id="PTHR43711">
    <property type="entry name" value="TWO-COMPONENT HISTIDINE KINASE"/>
    <property type="match status" value="1"/>
</dbReference>
<dbReference type="Pfam" id="PF00512">
    <property type="entry name" value="HisKA"/>
    <property type="match status" value="1"/>
</dbReference>
<evidence type="ECO:0000313" key="13">
    <source>
        <dbReference type="EMBL" id="GIJ00779.1"/>
    </source>
</evidence>
<keyword evidence="9" id="KW-0472">Membrane</keyword>
<dbReference type="SUPFAM" id="SSF55781">
    <property type="entry name" value="GAF domain-like"/>
    <property type="match status" value="2"/>
</dbReference>
<dbReference type="RefSeq" id="WP_203936108.1">
    <property type="nucleotide sequence ID" value="NZ_BAAAGJ010000024.1"/>
</dbReference>
<dbReference type="AlphaFoldDB" id="A0A8J4DGC7"/>
<sequence>MTTERINDRRRLRALAATGLLDGPRAPGLDRLANLAARTLRVPHAYVTLVDADRQLLPGAAGPTLPPADREGPLSLSFCRHVVQAGGPVVIDDTRLDPRVADHPVVAAGQVLAYAGYPLTSPDGHVLGSFCLVDTAPRQWTADELDSLADFAVAAESEIALRTANDQLAAVLDTAQDAYAAIDAAGDVVAWNPAAEKLFGWTAGEVLGASLTGLIVPERFRAAHEAGLDRVRASGHSRLAGQRLQLAAVGRDGREFPIELTLQHTGSGRDIRFHAFLHDISEREEGRRQLEADRAFLQALLENLDTGVIACGADGEVALTNRAIRRFHMPDGAAGEHPDAWRDLHRVFRADGRTPVTRESAPLARALAGETVAGEELVIRYADGTSRRFAVRGRQIRDASGGVQGAVVVTQDITEAHRRDRLLAAQHAAAEVLADAPPDTEAAAAVVAAVGAALGWSVGEYWEVDDGRHVIERVSSWSAAADGPRDDTEAADRPALLHGEGLPGLAWASGRAEWVADLAADPRAAVRDDVAAALAGLHTAVVLPIRSPDAVLGALLFATDRPQPPDAELVDTLDSVGAHLGRYLDRRRARDDLDRVVRQITDFLWTVEITTEGTLVVRYVSPNGEHVFGADVAGVADLVPVIGARVDPADAAAFADFTTTLEGGGTASVEVRVRGFDDVVRWVWFRAIPRRSGGRLLADGVCTDVTERRGLADRREELLAAEREQVRRLRAVDRLKDELVALVTHELRNPIASIHGFTELLQDDEELLHPQHRRFVAAIARQSLHLQALVDDLLDLARLDAGHVSFAPRPVALHPLLTEVLEDNRPAAEAGEVTLTDGADPELTVMGDPLRLRQVVANLVANAIKYTPAGGAVRLATVHEGDRVTLTVTDTGIGIPADEYPKLFTRFFRATTAVENKIDGTGLGLAIAKAIVERHDGLIRAYPNDPGPGTTFAVTLPAV</sequence>
<keyword evidence="6" id="KW-0808">Transferase</keyword>
<dbReference type="PROSITE" id="PS50113">
    <property type="entry name" value="PAC"/>
    <property type="match status" value="2"/>
</dbReference>
<dbReference type="GO" id="GO:0000155">
    <property type="term" value="F:phosphorelay sensor kinase activity"/>
    <property type="evidence" value="ECO:0007669"/>
    <property type="project" value="InterPro"/>
</dbReference>
<proteinExistence type="predicted"/>
<dbReference type="InterPro" id="IPR003018">
    <property type="entry name" value="GAF"/>
</dbReference>
<dbReference type="Pfam" id="PF00989">
    <property type="entry name" value="PAS"/>
    <property type="match status" value="1"/>
</dbReference>
<feature type="domain" description="Histidine kinase" evidence="10">
    <location>
        <begin position="742"/>
        <end position="959"/>
    </location>
</feature>
<dbReference type="InterPro" id="IPR001610">
    <property type="entry name" value="PAC"/>
</dbReference>
<dbReference type="EMBL" id="BOOY01000001">
    <property type="protein sequence ID" value="GIJ00779.1"/>
    <property type="molecule type" value="Genomic_DNA"/>
</dbReference>
<organism evidence="13 14">
    <name type="scientific">Spirilliplanes yamanashiensis</name>
    <dbReference type="NCBI Taxonomy" id="42233"/>
    <lineage>
        <taxon>Bacteria</taxon>
        <taxon>Bacillati</taxon>
        <taxon>Actinomycetota</taxon>
        <taxon>Actinomycetes</taxon>
        <taxon>Micromonosporales</taxon>
        <taxon>Micromonosporaceae</taxon>
        <taxon>Spirilliplanes</taxon>
    </lineage>
</organism>
<dbReference type="GO" id="GO:0005509">
    <property type="term" value="F:calcium ion binding"/>
    <property type="evidence" value="ECO:0007669"/>
    <property type="project" value="UniProtKB-ARBA"/>
</dbReference>
<dbReference type="CDD" id="cd00075">
    <property type="entry name" value="HATPase"/>
    <property type="match status" value="1"/>
</dbReference>
<dbReference type="InterPro" id="IPR003661">
    <property type="entry name" value="HisK_dim/P_dom"/>
</dbReference>
<dbReference type="InterPro" id="IPR013767">
    <property type="entry name" value="PAS_fold"/>
</dbReference>
<dbReference type="CDD" id="cd00130">
    <property type="entry name" value="PAS"/>
    <property type="match status" value="1"/>
</dbReference>
<evidence type="ECO:0000259" key="11">
    <source>
        <dbReference type="PROSITE" id="PS50112"/>
    </source>
</evidence>
<dbReference type="InterPro" id="IPR050736">
    <property type="entry name" value="Sensor_HK_Regulatory"/>
</dbReference>
<feature type="domain" description="PAS" evidence="11">
    <location>
        <begin position="164"/>
        <end position="235"/>
    </location>
</feature>
<name>A0A8J4DGC7_9ACTN</name>
<evidence type="ECO:0000256" key="5">
    <source>
        <dbReference type="ARBA" id="ARBA00022553"/>
    </source>
</evidence>
<protein>
    <recommendedName>
        <fullName evidence="4">histidine kinase</fullName>
        <ecNumber evidence="4">2.7.13.3</ecNumber>
    </recommendedName>
</protein>
<dbReference type="Pfam" id="PF02518">
    <property type="entry name" value="HATPase_c"/>
    <property type="match status" value="1"/>
</dbReference>
<evidence type="ECO:0000313" key="14">
    <source>
        <dbReference type="Proteomes" id="UP000652013"/>
    </source>
</evidence>
<dbReference type="GO" id="GO:0005886">
    <property type="term" value="C:plasma membrane"/>
    <property type="evidence" value="ECO:0007669"/>
    <property type="project" value="UniProtKB-SubCell"/>
</dbReference>
<dbReference type="InterPro" id="IPR000700">
    <property type="entry name" value="PAS-assoc_C"/>
</dbReference>
<dbReference type="SMART" id="SM00388">
    <property type="entry name" value="HisKA"/>
    <property type="match status" value="1"/>
</dbReference>
<dbReference type="SMART" id="SM00387">
    <property type="entry name" value="HATPase_c"/>
    <property type="match status" value="1"/>
</dbReference>
<dbReference type="FunFam" id="3.30.565.10:FF:000006">
    <property type="entry name" value="Sensor histidine kinase WalK"/>
    <property type="match status" value="1"/>
</dbReference>
<dbReference type="InterPro" id="IPR000014">
    <property type="entry name" value="PAS"/>
</dbReference>
<dbReference type="SUPFAM" id="SSF55874">
    <property type="entry name" value="ATPase domain of HSP90 chaperone/DNA topoisomerase II/histidine kinase"/>
    <property type="match status" value="1"/>
</dbReference>
<dbReference type="InterPro" id="IPR013656">
    <property type="entry name" value="PAS_4"/>
</dbReference>
<evidence type="ECO:0000256" key="3">
    <source>
        <dbReference type="ARBA" id="ARBA00004236"/>
    </source>
</evidence>
<dbReference type="Pfam" id="PF08448">
    <property type="entry name" value="PAS_4"/>
    <property type="match status" value="1"/>
</dbReference>
<feature type="domain" description="PAC" evidence="12">
    <location>
        <begin position="372"/>
        <end position="425"/>
    </location>
</feature>
<evidence type="ECO:0000256" key="8">
    <source>
        <dbReference type="ARBA" id="ARBA00023012"/>
    </source>
</evidence>
<dbReference type="PROSITE" id="PS50112">
    <property type="entry name" value="PAS"/>
    <property type="match status" value="1"/>
</dbReference>
<dbReference type="SUPFAM" id="SSF55785">
    <property type="entry name" value="PYP-like sensor domain (PAS domain)"/>
    <property type="match status" value="3"/>
</dbReference>
<dbReference type="Gene3D" id="3.30.565.10">
    <property type="entry name" value="Histidine kinase-like ATPase, C-terminal domain"/>
    <property type="match status" value="1"/>
</dbReference>
<dbReference type="PRINTS" id="PR00344">
    <property type="entry name" value="BCTRLSENSOR"/>
</dbReference>
<evidence type="ECO:0000256" key="4">
    <source>
        <dbReference type="ARBA" id="ARBA00012438"/>
    </source>
</evidence>
<dbReference type="Gene3D" id="3.30.450.40">
    <property type="match status" value="2"/>
</dbReference>
<evidence type="ECO:0000256" key="1">
    <source>
        <dbReference type="ARBA" id="ARBA00000085"/>
    </source>
</evidence>
<evidence type="ECO:0000256" key="7">
    <source>
        <dbReference type="ARBA" id="ARBA00022777"/>
    </source>
</evidence>
<dbReference type="GO" id="GO:0006355">
    <property type="term" value="P:regulation of DNA-templated transcription"/>
    <property type="evidence" value="ECO:0007669"/>
    <property type="project" value="InterPro"/>
</dbReference>
<dbReference type="EC" id="2.7.13.3" evidence="4"/>
<dbReference type="Proteomes" id="UP000652013">
    <property type="component" value="Unassembled WGS sequence"/>
</dbReference>
<reference evidence="13" key="1">
    <citation type="submission" date="2021-01" db="EMBL/GenBank/DDBJ databases">
        <title>Whole genome shotgun sequence of Spirilliplanes yamanashiensis NBRC 15828.</title>
        <authorList>
            <person name="Komaki H."/>
            <person name="Tamura T."/>
        </authorList>
    </citation>
    <scope>NUCLEOTIDE SEQUENCE</scope>
    <source>
        <strain evidence="13">NBRC 15828</strain>
    </source>
</reference>
<dbReference type="Gene3D" id="1.10.287.130">
    <property type="match status" value="1"/>
</dbReference>
<dbReference type="SMART" id="SM00086">
    <property type="entry name" value="PAC"/>
    <property type="match status" value="3"/>
</dbReference>
<dbReference type="FunFam" id="1.10.287.130:FF:000001">
    <property type="entry name" value="Two-component sensor histidine kinase"/>
    <property type="match status" value="1"/>
</dbReference>
<comment type="catalytic activity">
    <reaction evidence="1">
        <text>ATP + protein L-histidine = ADP + protein N-phospho-L-histidine.</text>
        <dbReference type="EC" id="2.7.13.3"/>
    </reaction>
</comment>
<comment type="caution">
    <text evidence="13">The sequence shown here is derived from an EMBL/GenBank/DDBJ whole genome shotgun (WGS) entry which is preliminary data.</text>
</comment>
<dbReference type="InterPro" id="IPR003594">
    <property type="entry name" value="HATPase_dom"/>
</dbReference>
<accession>A0A8J4DGC7</accession>
<dbReference type="InterPro" id="IPR029016">
    <property type="entry name" value="GAF-like_dom_sf"/>
</dbReference>
<keyword evidence="7" id="KW-0418">Kinase</keyword>
<dbReference type="SMART" id="SM00065">
    <property type="entry name" value="GAF"/>
    <property type="match status" value="2"/>
</dbReference>
<dbReference type="SMART" id="SM00091">
    <property type="entry name" value="PAS"/>
    <property type="match status" value="3"/>
</dbReference>
<evidence type="ECO:0000256" key="2">
    <source>
        <dbReference type="ARBA" id="ARBA00001968"/>
    </source>
</evidence>
<feature type="domain" description="PAC" evidence="12">
    <location>
        <begin position="242"/>
        <end position="292"/>
    </location>
</feature>
<evidence type="ECO:0000256" key="6">
    <source>
        <dbReference type="ARBA" id="ARBA00022679"/>
    </source>
</evidence>
<dbReference type="Pfam" id="PF13185">
    <property type="entry name" value="GAF_2"/>
    <property type="match status" value="1"/>
</dbReference>
<dbReference type="SUPFAM" id="SSF47384">
    <property type="entry name" value="Homodimeric domain of signal transducing histidine kinase"/>
    <property type="match status" value="1"/>
</dbReference>
<comment type="cofactor">
    <cofactor evidence="2">
        <name>a divalent metal cation</name>
        <dbReference type="ChEBI" id="CHEBI:60240"/>
    </cofactor>
</comment>
<dbReference type="InterPro" id="IPR005467">
    <property type="entry name" value="His_kinase_dom"/>
</dbReference>
<dbReference type="InterPro" id="IPR036890">
    <property type="entry name" value="HATPase_C_sf"/>
</dbReference>
<gene>
    <name evidence="13" type="ORF">Sya03_01310</name>
</gene>
<dbReference type="PROSITE" id="PS50109">
    <property type="entry name" value="HIS_KIN"/>
    <property type="match status" value="1"/>
</dbReference>
<evidence type="ECO:0000259" key="10">
    <source>
        <dbReference type="PROSITE" id="PS50109"/>
    </source>
</evidence>
<keyword evidence="5" id="KW-0597">Phosphoprotein</keyword>
<comment type="subcellular location">
    <subcellularLocation>
        <location evidence="3">Cell membrane</location>
    </subcellularLocation>
</comment>
<dbReference type="InterPro" id="IPR035965">
    <property type="entry name" value="PAS-like_dom_sf"/>
</dbReference>
<dbReference type="Gene3D" id="3.30.450.20">
    <property type="entry name" value="PAS domain"/>
    <property type="match status" value="3"/>
</dbReference>
<keyword evidence="8" id="KW-0902">Two-component regulatory system</keyword>
<evidence type="ECO:0000256" key="9">
    <source>
        <dbReference type="ARBA" id="ARBA00023136"/>
    </source>
</evidence>